<dbReference type="CDD" id="cd00413">
    <property type="entry name" value="Glyco_hydrolase_16"/>
    <property type="match status" value="1"/>
</dbReference>
<evidence type="ECO:0000313" key="6">
    <source>
        <dbReference type="EMBL" id="KAG2174045.1"/>
    </source>
</evidence>
<feature type="signal peptide" evidence="4">
    <location>
        <begin position="1"/>
        <end position="20"/>
    </location>
</feature>
<organism evidence="6 7">
    <name type="scientific">Umbelopsis vinacea</name>
    <dbReference type="NCBI Taxonomy" id="44442"/>
    <lineage>
        <taxon>Eukaryota</taxon>
        <taxon>Fungi</taxon>
        <taxon>Fungi incertae sedis</taxon>
        <taxon>Mucoromycota</taxon>
        <taxon>Mucoromycotina</taxon>
        <taxon>Umbelopsidomycetes</taxon>
        <taxon>Umbelopsidales</taxon>
        <taxon>Umbelopsidaceae</taxon>
        <taxon>Umbelopsis</taxon>
    </lineage>
</organism>
<dbReference type="GO" id="GO:0004553">
    <property type="term" value="F:hydrolase activity, hydrolyzing O-glycosyl compounds"/>
    <property type="evidence" value="ECO:0007669"/>
    <property type="project" value="InterPro"/>
</dbReference>
<name>A0A8H7PHS8_9FUNG</name>
<keyword evidence="4" id="KW-0732">Signal</keyword>
<dbReference type="PANTHER" id="PTHR38121:SF2">
    <property type="entry name" value="ACYLTRANSFERASE 3 DOMAIN-CONTAINING PROTEIN"/>
    <property type="match status" value="1"/>
</dbReference>
<reference evidence="6" key="1">
    <citation type="submission" date="2020-12" db="EMBL/GenBank/DDBJ databases">
        <title>Metabolic potential, ecology and presence of endohyphal bacteria is reflected in genomic diversity of Mucoromycotina.</title>
        <authorList>
            <person name="Muszewska A."/>
            <person name="Okrasinska A."/>
            <person name="Steczkiewicz K."/>
            <person name="Drgas O."/>
            <person name="Orlowska M."/>
            <person name="Perlinska-Lenart U."/>
            <person name="Aleksandrzak-Piekarczyk T."/>
            <person name="Szatraj K."/>
            <person name="Zielenkiewicz U."/>
            <person name="Pilsyk S."/>
            <person name="Malc E."/>
            <person name="Mieczkowski P."/>
            <person name="Kruszewska J.S."/>
            <person name="Biernat P."/>
            <person name="Pawlowska J."/>
        </authorList>
    </citation>
    <scope>NUCLEOTIDE SEQUENCE</scope>
    <source>
        <strain evidence="6">WA0000051536</strain>
    </source>
</reference>
<accession>A0A8H7PHS8</accession>
<evidence type="ECO:0000313" key="7">
    <source>
        <dbReference type="Proteomes" id="UP000612746"/>
    </source>
</evidence>
<evidence type="ECO:0000256" key="4">
    <source>
        <dbReference type="SAM" id="SignalP"/>
    </source>
</evidence>
<dbReference type="InterPro" id="IPR013320">
    <property type="entry name" value="ConA-like_dom_sf"/>
</dbReference>
<dbReference type="Gene3D" id="2.60.120.200">
    <property type="match status" value="1"/>
</dbReference>
<keyword evidence="2" id="KW-0326">Glycosidase</keyword>
<evidence type="ECO:0000256" key="1">
    <source>
        <dbReference type="ARBA" id="ARBA00022801"/>
    </source>
</evidence>
<dbReference type="EMBL" id="JAEPRA010000017">
    <property type="protein sequence ID" value="KAG2174045.1"/>
    <property type="molecule type" value="Genomic_DNA"/>
</dbReference>
<dbReference type="InterPro" id="IPR000757">
    <property type="entry name" value="Beta-glucanase-like"/>
</dbReference>
<comment type="caution">
    <text evidence="6">The sequence shown here is derived from an EMBL/GenBank/DDBJ whole genome shotgun (WGS) entry which is preliminary data.</text>
</comment>
<evidence type="ECO:0000256" key="3">
    <source>
        <dbReference type="PIRSR" id="PIRSR608264-1"/>
    </source>
</evidence>
<feature type="active site" description="Nucleophile" evidence="3">
    <location>
        <position position="145"/>
    </location>
</feature>
<dbReference type="InterPro" id="IPR008264">
    <property type="entry name" value="Beta_glucanase"/>
</dbReference>
<keyword evidence="1" id="KW-0378">Hydrolase</keyword>
<feature type="chain" id="PRO_5034228448" description="GH16 domain-containing protein" evidence="4">
    <location>
        <begin position="21"/>
        <end position="336"/>
    </location>
</feature>
<dbReference type="PANTHER" id="PTHR38121">
    <property type="entry name" value="GH16 DOMAIN-CONTAINING PROTEIN"/>
    <property type="match status" value="1"/>
</dbReference>
<feature type="active site" description="Proton donor" evidence="3">
    <location>
        <position position="149"/>
    </location>
</feature>
<dbReference type="PROSITE" id="PS51762">
    <property type="entry name" value="GH16_2"/>
    <property type="match status" value="1"/>
</dbReference>
<dbReference type="OrthoDB" id="25131at2759"/>
<proteinExistence type="predicted"/>
<dbReference type="PRINTS" id="PR00737">
    <property type="entry name" value="GLHYDRLASE16"/>
</dbReference>
<dbReference type="GO" id="GO:0005975">
    <property type="term" value="P:carbohydrate metabolic process"/>
    <property type="evidence" value="ECO:0007669"/>
    <property type="project" value="InterPro"/>
</dbReference>
<gene>
    <name evidence="6" type="ORF">INT44_000159</name>
</gene>
<evidence type="ECO:0000259" key="5">
    <source>
        <dbReference type="PROSITE" id="PS51762"/>
    </source>
</evidence>
<dbReference type="Pfam" id="PF00722">
    <property type="entry name" value="Glyco_hydro_16"/>
    <property type="match status" value="1"/>
</dbReference>
<sequence>MAKFIPRLLTFLLLAKLTVQQKLEPIVCDCGFTDENNNYWSNVWHSDFTTYQESIHLDSNYVVSTFTIPAKREDTLDRVFSKDNADILNGHLRLAVTNDNGDVKCGSISTSSESFLYGSFRANMKITAVPGTVSAFYLYKNDTSEIDMETLSVIQDPWQVYLSVKPQIYNANGSAAYETLRRYSESMNPTDDFHEYRFDWFPSAINYYLDGQLVETITTNVPSAPGRVSFNHWTDGNINYSKGPPTESAFLEISNVTVFYNSSSESSMGCSKMSAGCNVSASNYFRFRVPDIVQRRILPATSLNSNYTSLYTSSSSKLQATTVSIAACILILILVQ</sequence>
<dbReference type="AlphaFoldDB" id="A0A8H7PHS8"/>
<dbReference type="SUPFAM" id="SSF49899">
    <property type="entry name" value="Concanavalin A-like lectins/glucanases"/>
    <property type="match status" value="1"/>
</dbReference>
<feature type="domain" description="GH16" evidence="5">
    <location>
        <begin position="1"/>
        <end position="264"/>
    </location>
</feature>
<evidence type="ECO:0000256" key="2">
    <source>
        <dbReference type="ARBA" id="ARBA00023295"/>
    </source>
</evidence>
<dbReference type="Proteomes" id="UP000612746">
    <property type="component" value="Unassembled WGS sequence"/>
</dbReference>
<protein>
    <recommendedName>
        <fullName evidence="5">GH16 domain-containing protein</fullName>
    </recommendedName>
</protein>
<keyword evidence="7" id="KW-1185">Reference proteome</keyword>